<reference evidence="1" key="2">
    <citation type="submission" date="2025-09" db="UniProtKB">
        <authorList>
            <consortium name="Ensembl"/>
        </authorList>
    </citation>
    <scope>IDENTIFICATION</scope>
</reference>
<dbReference type="Proteomes" id="UP000261540">
    <property type="component" value="Unplaced"/>
</dbReference>
<sequence length="96" mass="10817">MELSSLTKFQAEFIQWCRGESIDPSHAILVVGVSKDLAVGQIEEVLHTVGKYLVLHFSFAHREKWPFFGAGPTVPKRHIKPAPRVIFLFKTASIEV</sequence>
<evidence type="ECO:0000313" key="1">
    <source>
        <dbReference type="Ensembl" id="ENSPKIP00000039314.1"/>
    </source>
</evidence>
<evidence type="ECO:0000313" key="2">
    <source>
        <dbReference type="Proteomes" id="UP000261540"/>
    </source>
</evidence>
<reference evidence="1" key="1">
    <citation type="submission" date="2025-08" db="UniProtKB">
        <authorList>
            <consortium name="Ensembl"/>
        </authorList>
    </citation>
    <scope>IDENTIFICATION</scope>
</reference>
<keyword evidence="2" id="KW-1185">Reference proteome</keyword>
<dbReference type="Ensembl" id="ENSPKIT00000020316.1">
    <property type="protein sequence ID" value="ENSPKIP00000039314.1"/>
    <property type="gene ID" value="ENSPKIG00000016719.1"/>
</dbReference>
<name>A0A3B3T944_9TELE</name>
<proteinExistence type="predicted"/>
<accession>A0A3B3T944</accession>
<organism evidence="1 2">
    <name type="scientific">Paramormyrops kingsleyae</name>
    <dbReference type="NCBI Taxonomy" id="1676925"/>
    <lineage>
        <taxon>Eukaryota</taxon>
        <taxon>Metazoa</taxon>
        <taxon>Chordata</taxon>
        <taxon>Craniata</taxon>
        <taxon>Vertebrata</taxon>
        <taxon>Euteleostomi</taxon>
        <taxon>Actinopterygii</taxon>
        <taxon>Neopterygii</taxon>
        <taxon>Teleostei</taxon>
        <taxon>Osteoglossocephala</taxon>
        <taxon>Osteoglossomorpha</taxon>
        <taxon>Osteoglossiformes</taxon>
        <taxon>Mormyridae</taxon>
        <taxon>Paramormyrops</taxon>
    </lineage>
</organism>
<protein>
    <submittedName>
        <fullName evidence="1">Uncharacterized protein</fullName>
    </submittedName>
</protein>
<dbReference type="AlphaFoldDB" id="A0A3B3T944"/>